<sequence length="144" mass="15990">MGNENSSGEPPKLFILARATAHTDSQTGEKRDSTTENGSVLTDPPAAQPEQHTPQTSEEEERRRREEEEKEELLFPHDLLPSTDLSTELNIWETSLGSTQVGTRDMKSEQVTLSSSTNPLLAGLQHYTEASPSVAGVVKRYRRQ</sequence>
<dbReference type="EMBL" id="JAFDVH010000016">
    <property type="protein sequence ID" value="KAG7462697.1"/>
    <property type="molecule type" value="Genomic_DNA"/>
</dbReference>
<comment type="caution">
    <text evidence="2">The sequence shown here is derived from an EMBL/GenBank/DDBJ whole genome shotgun (WGS) entry which is preliminary data.</text>
</comment>
<evidence type="ECO:0000256" key="1">
    <source>
        <dbReference type="SAM" id="MobiDB-lite"/>
    </source>
</evidence>
<proteinExistence type="predicted"/>
<feature type="region of interest" description="Disordered" evidence="1">
    <location>
        <begin position="1"/>
        <end position="81"/>
    </location>
</feature>
<evidence type="ECO:0000313" key="3">
    <source>
        <dbReference type="Proteomes" id="UP001046870"/>
    </source>
</evidence>
<protein>
    <submittedName>
        <fullName evidence="2">Uncharacterized protein</fullName>
    </submittedName>
</protein>
<keyword evidence="3" id="KW-1185">Reference proteome</keyword>
<accession>A0A9D3PKW8</accession>
<dbReference type="OrthoDB" id="8951380at2759"/>
<name>A0A9D3PKW8_MEGAT</name>
<organism evidence="2 3">
    <name type="scientific">Megalops atlanticus</name>
    <name type="common">Tarpon</name>
    <name type="synonym">Clupea gigantea</name>
    <dbReference type="NCBI Taxonomy" id="7932"/>
    <lineage>
        <taxon>Eukaryota</taxon>
        <taxon>Metazoa</taxon>
        <taxon>Chordata</taxon>
        <taxon>Craniata</taxon>
        <taxon>Vertebrata</taxon>
        <taxon>Euteleostomi</taxon>
        <taxon>Actinopterygii</taxon>
        <taxon>Neopterygii</taxon>
        <taxon>Teleostei</taxon>
        <taxon>Elopiformes</taxon>
        <taxon>Megalopidae</taxon>
        <taxon>Megalops</taxon>
    </lineage>
</organism>
<dbReference type="Proteomes" id="UP001046870">
    <property type="component" value="Chromosome 16"/>
</dbReference>
<evidence type="ECO:0000313" key="2">
    <source>
        <dbReference type="EMBL" id="KAG7462697.1"/>
    </source>
</evidence>
<feature type="compositionally biased region" description="Basic and acidic residues" evidence="1">
    <location>
        <begin position="60"/>
        <end position="75"/>
    </location>
</feature>
<gene>
    <name evidence="2" type="ORF">MATL_G00187540</name>
</gene>
<reference evidence="2" key="1">
    <citation type="submission" date="2021-01" db="EMBL/GenBank/DDBJ databases">
        <authorList>
            <person name="Zahm M."/>
            <person name="Roques C."/>
            <person name="Cabau C."/>
            <person name="Klopp C."/>
            <person name="Donnadieu C."/>
            <person name="Jouanno E."/>
            <person name="Lampietro C."/>
            <person name="Louis A."/>
            <person name="Herpin A."/>
            <person name="Echchiki A."/>
            <person name="Berthelot C."/>
            <person name="Parey E."/>
            <person name="Roest-Crollius H."/>
            <person name="Braasch I."/>
            <person name="Postlethwait J."/>
            <person name="Bobe J."/>
            <person name="Montfort J."/>
            <person name="Bouchez O."/>
            <person name="Begum T."/>
            <person name="Mejri S."/>
            <person name="Adams A."/>
            <person name="Chen W.-J."/>
            <person name="Guiguen Y."/>
        </authorList>
    </citation>
    <scope>NUCLEOTIDE SEQUENCE</scope>
    <source>
        <strain evidence="2">YG-15Mar2019-1</strain>
        <tissue evidence="2">Brain</tissue>
    </source>
</reference>
<dbReference type="AlphaFoldDB" id="A0A9D3PKW8"/>